<reference evidence="1 2" key="1">
    <citation type="submission" date="2019-07" db="EMBL/GenBank/DDBJ databases">
        <title>Chromosome genome assembly for large yellow croaker.</title>
        <authorList>
            <person name="Xiao S."/>
        </authorList>
    </citation>
    <scope>NUCLEOTIDE SEQUENCE [LARGE SCALE GENOMIC DNA]</scope>
    <source>
        <strain evidence="1">JMULYC20181020</strain>
        <tissue evidence="1">Muscle</tissue>
    </source>
</reference>
<sequence>MRTIKKKKLTFDFRRNMVLDLQQSSNVLSLFPRFKDVKGLVEQDFVLMFGEDVSGKFLEKWTTAFKKKIIQQCRKLPSTSELENLLLAADNPEDGTEVDDDIGTNIQEHLDSITSSAQPYLLALGRNKKTVHQFFVILDKNAISCRSASALGAFDELFKVHYVFATTYNPMLYNMFTFIQTTVYNIDVGKVKESPGVAEVRARLLH</sequence>
<dbReference type="AlphaFoldDB" id="A0A6G0IE82"/>
<dbReference type="Proteomes" id="UP000424527">
    <property type="component" value="Unassembled WGS sequence"/>
</dbReference>
<evidence type="ECO:0000313" key="2">
    <source>
        <dbReference type="Proteomes" id="UP000424527"/>
    </source>
</evidence>
<accession>A0A6G0IE82</accession>
<dbReference type="PANTHER" id="PTHR31025">
    <property type="entry name" value="SI:CH211-196P9.1-RELATED"/>
    <property type="match status" value="1"/>
</dbReference>
<gene>
    <name evidence="1" type="ORF">D5F01_LYC11208</name>
</gene>
<evidence type="ECO:0000313" key="1">
    <source>
        <dbReference type="EMBL" id="KAE8289506.1"/>
    </source>
</evidence>
<comment type="caution">
    <text evidence="1">The sequence shown here is derived from an EMBL/GenBank/DDBJ whole genome shotgun (WGS) entry which is preliminary data.</text>
</comment>
<protein>
    <submittedName>
        <fullName evidence="1">Uncharacterized protein</fullName>
    </submittedName>
</protein>
<dbReference type="EMBL" id="REGW02000011">
    <property type="protein sequence ID" value="KAE8289506.1"/>
    <property type="molecule type" value="Genomic_DNA"/>
</dbReference>
<name>A0A6G0IE82_LARCR</name>
<proteinExistence type="predicted"/>
<organism evidence="1 2">
    <name type="scientific">Larimichthys crocea</name>
    <name type="common">Large yellow croaker</name>
    <name type="synonym">Pseudosciaena crocea</name>
    <dbReference type="NCBI Taxonomy" id="215358"/>
    <lineage>
        <taxon>Eukaryota</taxon>
        <taxon>Metazoa</taxon>
        <taxon>Chordata</taxon>
        <taxon>Craniata</taxon>
        <taxon>Vertebrata</taxon>
        <taxon>Euteleostomi</taxon>
        <taxon>Actinopterygii</taxon>
        <taxon>Neopterygii</taxon>
        <taxon>Teleostei</taxon>
        <taxon>Neoteleostei</taxon>
        <taxon>Acanthomorphata</taxon>
        <taxon>Eupercaria</taxon>
        <taxon>Sciaenidae</taxon>
        <taxon>Larimichthys</taxon>
    </lineage>
</organism>
<dbReference type="PANTHER" id="PTHR31025:SF29">
    <property type="entry name" value="SI:CH211-196P9.1"/>
    <property type="match status" value="1"/>
</dbReference>
<keyword evidence="2" id="KW-1185">Reference proteome</keyword>